<organism evidence="1 2">
    <name type="scientific">Mycobacterium ulcerans str. Harvey</name>
    <dbReference type="NCBI Taxonomy" id="1299332"/>
    <lineage>
        <taxon>Bacteria</taxon>
        <taxon>Bacillati</taxon>
        <taxon>Actinomycetota</taxon>
        <taxon>Actinomycetes</taxon>
        <taxon>Mycobacteriales</taxon>
        <taxon>Mycobacteriaceae</taxon>
        <taxon>Mycobacterium</taxon>
        <taxon>Mycobacterium ulcerans group</taxon>
    </lineage>
</organism>
<comment type="caution">
    <text evidence="1">The sequence shown here is derived from an EMBL/GenBank/DDBJ whole genome shotgun (WGS) entry which is preliminary data.</text>
</comment>
<keyword evidence="2" id="KW-1185">Reference proteome</keyword>
<reference evidence="1 2" key="1">
    <citation type="submission" date="2014-01" db="EMBL/GenBank/DDBJ databases">
        <authorList>
            <person name="Dobos K."/>
            <person name="Lenaerts A."/>
            <person name="Ordway D."/>
            <person name="DeGroote M.A."/>
            <person name="Parker T."/>
            <person name="Sizemore C."/>
            <person name="Tallon L.J."/>
            <person name="Sadzewicz L.K."/>
            <person name="Sengamalay N."/>
            <person name="Fraser C.M."/>
            <person name="Hine E."/>
            <person name="Shefchek K.A."/>
            <person name="Das S.P."/>
            <person name="Tettelin H."/>
        </authorList>
    </citation>
    <scope>NUCLEOTIDE SEQUENCE [LARGE SCALE GENOMIC DNA]</scope>
    <source>
        <strain evidence="1 2">Harvey</strain>
    </source>
</reference>
<protein>
    <submittedName>
        <fullName evidence="1">Uncharacterized protein</fullName>
    </submittedName>
</protein>
<dbReference type="EMBL" id="JAOL01000039">
    <property type="protein sequence ID" value="EUA93816.1"/>
    <property type="molecule type" value="Genomic_DNA"/>
</dbReference>
<evidence type="ECO:0000313" key="2">
    <source>
        <dbReference type="Proteomes" id="UP000020681"/>
    </source>
</evidence>
<accession>A0ABN0R9P9</accession>
<name>A0ABN0R9P9_MYCUL</name>
<gene>
    <name evidence="1" type="ORF">I551_8916</name>
</gene>
<dbReference type="Proteomes" id="UP000020681">
    <property type="component" value="Unassembled WGS sequence"/>
</dbReference>
<proteinExistence type="predicted"/>
<sequence length="77" mass="8814">MSTWFATRRGWGSHVDTDDPVGQRRDIAPRWHANPVPQRPSRASVARCLLQCRCHFLFSVGTRILDDLTTLGPALWR</sequence>
<evidence type="ECO:0000313" key="1">
    <source>
        <dbReference type="EMBL" id="EUA93816.1"/>
    </source>
</evidence>